<protein>
    <submittedName>
        <fullName evidence="9">Probable glycosyltransferase At5g03795</fullName>
    </submittedName>
</protein>
<feature type="chain" id="PRO_5026938718" evidence="6">
    <location>
        <begin position="20"/>
        <end position="354"/>
    </location>
</feature>
<evidence type="ECO:0000256" key="3">
    <source>
        <dbReference type="ARBA" id="ARBA00022676"/>
    </source>
</evidence>
<dbReference type="GO" id="GO:0016757">
    <property type="term" value="F:glycosyltransferase activity"/>
    <property type="evidence" value="ECO:0007669"/>
    <property type="project" value="UniProtKB-KW"/>
</dbReference>
<dbReference type="RefSeq" id="XP_022995754.1">
    <property type="nucleotide sequence ID" value="XM_023139986.1"/>
</dbReference>
<dbReference type="GO" id="GO:0000139">
    <property type="term" value="C:Golgi membrane"/>
    <property type="evidence" value="ECO:0007669"/>
    <property type="project" value="UniProtKB-SubCell"/>
</dbReference>
<evidence type="ECO:0000256" key="1">
    <source>
        <dbReference type="ARBA" id="ARBA00004323"/>
    </source>
</evidence>
<sequence length="354" mass="39949">MASLITFSLLLSLSLLAAASPSPYLSPIFSRNYNAMSTTLKIFTYIPFKPVSFPSPAESLFYKSLLDSPYSTHEPDHAHFFFIPFSPDTSTRSLARLIRTLRSELPYWNRTLGADHFFLSSPGVRYASDRNIVELKKNAIQVSGGPVPVGNFISHKDITLPPVFDSSEFSSSWIPAPATERVLGFVGYGWVRDRVLVKELIEDPEFFMESEPPPPPPSERRNYGERLGKSDFCLFEYGGGGVVLRIGEVVRYGCVPVVISDRPIQDLPLMDVLRWQDMAVFVNGGKGIEGVKRVLRRVDEESLVKMKRLGAAAAQHFVWNSPPQPLDAFNTVAYQLWLRRHTIRYAERKEWAQS</sequence>
<reference evidence="9" key="1">
    <citation type="submission" date="2025-08" db="UniProtKB">
        <authorList>
            <consortium name="RefSeq"/>
        </authorList>
    </citation>
    <scope>IDENTIFICATION</scope>
    <source>
        <tissue evidence="9">Young leaves</tissue>
    </source>
</reference>
<keyword evidence="4" id="KW-0812">Transmembrane</keyword>
<dbReference type="AlphaFoldDB" id="A0A6J1K6U0"/>
<dbReference type="InterPro" id="IPR004263">
    <property type="entry name" value="Exostosin"/>
</dbReference>
<keyword evidence="8" id="KW-1185">Reference proteome</keyword>
<feature type="domain" description="Exostosin GT47" evidence="7">
    <location>
        <begin position="57"/>
        <end position="286"/>
    </location>
</feature>
<keyword evidence="3" id="KW-0328">Glycosyltransferase</keyword>
<keyword evidence="6" id="KW-0732">Signal</keyword>
<comment type="similarity">
    <text evidence="2">Belongs to the glycosyltransferase 47 family.</text>
</comment>
<dbReference type="PANTHER" id="PTHR11062">
    <property type="entry name" value="EXOSTOSIN HEPARAN SULFATE GLYCOSYLTRANSFERASE -RELATED"/>
    <property type="match status" value="1"/>
</dbReference>
<feature type="signal peptide" evidence="6">
    <location>
        <begin position="1"/>
        <end position="19"/>
    </location>
</feature>
<dbReference type="GeneID" id="111491190"/>
<keyword evidence="5" id="KW-0333">Golgi apparatus</keyword>
<dbReference type="Proteomes" id="UP000504608">
    <property type="component" value="Unplaced"/>
</dbReference>
<dbReference type="KEGG" id="cmax:111491190"/>
<keyword evidence="4" id="KW-0735">Signal-anchor</keyword>
<evidence type="ECO:0000256" key="2">
    <source>
        <dbReference type="ARBA" id="ARBA00010271"/>
    </source>
</evidence>
<dbReference type="OrthoDB" id="1924787at2759"/>
<organism evidence="8 9">
    <name type="scientific">Cucurbita maxima</name>
    <name type="common">Pumpkin</name>
    <name type="synonym">Winter squash</name>
    <dbReference type="NCBI Taxonomy" id="3661"/>
    <lineage>
        <taxon>Eukaryota</taxon>
        <taxon>Viridiplantae</taxon>
        <taxon>Streptophyta</taxon>
        <taxon>Embryophyta</taxon>
        <taxon>Tracheophyta</taxon>
        <taxon>Spermatophyta</taxon>
        <taxon>Magnoliopsida</taxon>
        <taxon>eudicotyledons</taxon>
        <taxon>Gunneridae</taxon>
        <taxon>Pentapetalae</taxon>
        <taxon>rosids</taxon>
        <taxon>fabids</taxon>
        <taxon>Cucurbitales</taxon>
        <taxon>Cucurbitaceae</taxon>
        <taxon>Cucurbiteae</taxon>
        <taxon>Cucurbita</taxon>
    </lineage>
</organism>
<evidence type="ECO:0000313" key="8">
    <source>
        <dbReference type="Proteomes" id="UP000504608"/>
    </source>
</evidence>
<dbReference type="InterPro" id="IPR040911">
    <property type="entry name" value="Exostosin_GT47"/>
</dbReference>
<keyword evidence="3" id="KW-0808">Transferase</keyword>
<evidence type="ECO:0000256" key="5">
    <source>
        <dbReference type="ARBA" id="ARBA00023034"/>
    </source>
</evidence>
<proteinExistence type="inferred from homology"/>
<evidence type="ECO:0000259" key="7">
    <source>
        <dbReference type="Pfam" id="PF03016"/>
    </source>
</evidence>
<name>A0A6J1K6U0_CUCMA</name>
<dbReference type="Pfam" id="PF03016">
    <property type="entry name" value="Exostosin_GT47"/>
    <property type="match status" value="1"/>
</dbReference>
<evidence type="ECO:0000256" key="6">
    <source>
        <dbReference type="SAM" id="SignalP"/>
    </source>
</evidence>
<comment type="subcellular location">
    <subcellularLocation>
        <location evidence="1">Golgi apparatus membrane</location>
        <topology evidence="1">Single-pass type II membrane protein</topology>
    </subcellularLocation>
</comment>
<dbReference type="PANTHER" id="PTHR11062:SF253">
    <property type="entry name" value="EXOSTOSIN GT47 DOMAIN-CONTAINING PROTEIN"/>
    <property type="match status" value="1"/>
</dbReference>
<evidence type="ECO:0000256" key="4">
    <source>
        <dbReference type="ARBA" id="ARBA00022968"/>
    </source>
</evidence>
<evidence type="ECO:0000313" key="9">
    <source>
        <dbReference type="RefSeq" id="XP_022995754.1"/>
    </source>
</evidence>
<gene>
    <name evidence="9" type="primary">LOC111491190</name>
</gene>
<accession>A0A6J1K6U0</accession>